<comment type="caution">
    <text evidence="7">The sequence shown here is derived from an EMBL/GenBank/DDBJ whole genome shotgun (WGS) entry which is preliminary data.</text>
</comment>
<dbReference type="InterPro" id="IPR001841">
    <property type="entry name" value="Znf_RING"/>
</dbReference>
<dbReference type="Proteomes" id="UP000837801">
    <property type="component" value="Unassembled WGS sequence"/>
</dbReference>
<dbReference type="AlphaFoldDB" id="A0A9P0QRT1"/>
<name>A0A9P0QRT1_9ASCO</name>
<feature type="region of interest" description="Disordered" evidence="5">
    <location>
        <begin position="236"/>
        <end position="312"/>
    </location>
</feature>
<dbReference type="InterPro" id="IPR027370">
    <property type="entry name" value="Znf-RING_euk"/>
</dbReference>
<dbReference type="Pfam" id="PF13445">
    <property type="entry name" value="zf-RING_UBOX"/>
    <property type="match status" value="1"/>
</dbReference>
<evidence type="ECO:0000313" key="8">
    <source>
        <dbReference type="Proteomes" id="UP000837801"/>
    </source>
</evidence>
<sequence>MSSLEDNQRIWNGVDSQLLSGLLAKINTSLECAICSELMHIPFITSCGHSFCYECLTSWFQNKLNCPTCRRDLEQPPTLNVQLKTISRNITDLMIEIDNDQKEEIINSRNTADSEYLQALENRTLFDEIFKRAITLIDNSDGVPRCGNCHWEAHGSVCLHCGTRFRIPMDDDYYDSDNGDAYDEDDQEEDDGRLLRHANEMYDSEDSFIDERSMLDIEADLDGEVDILSTDEEDWAGFEPDEHEGHSQADSEGEGGEGESEDLENALNRFDDGIEAAQSPEFVHSDEDEGVASSRGSVRRGRRTIEDEDEDD</sequence>
<dbReference type="PANTHER" id="PTHR23327">
    <property type="entry name" value="RING FINGER PROTEIN 127"/>
    <property type="match status" value="1"/>
</dbReference>
<dbReference type="PROSITE" id="PS00518">
    <property type="entry name" value="ZF_RING_1"/>
    <property type="match status" value="1"/>
</dbReference>
<dbReference type="Gene3D" id="3.30.40.10">
    <property type="entry name" value="Zinc/RING finger domain, C3HC4 (zinc finger)"/>
    <property type="match status" value="1"/>
</dbReference>
<evidence type="ECO:0000256" key="2">
    <source>
        <dbReference type="ARBA" id="ARBA00022771"/>
    </source>
</evidence>
<reference evidence="7" key="1">
    <citation type="submission" date="2022-03" db="EMBL/GenBank/DDBJ databases">
        <authorList>
            <person name="Legras J.-L."/>
            <person name="Devillers H."/>
            <person name="Grondin C."/>
        </authorList>
    </citation>
    <scope>NUCLEOTIDE SEQUENCE</scope>
    <source>
        <strain evidence="7">CLIB 1423</strain>
    </source>
</reference>
<protein>
    <recommendedName>
        <fullName evidence="6">RING-type domain-containing protein</fullName>
    </recommendedName>
</protein>
<keyword evidence="2 4" id="KW-0863">Zinc-finger</keyword>
<dbReference type="SMART" id="SM00184">
    <property type="entry name" value="RING"/>
    <property type="match status" value="1"/>
</dbReference>
<gene>
    <name evidence="7" type="ORF">CLIB1423_12S03048</name>
</gene>
<evidence type="ECO:0000256" key="5">
    <source>
        <dbReference type="SAM" id="MobiDB-lite"/>
    </source>
</evidence>
<feature type="domain" description="RING-type" evidence="6">
    <location>
        <begin position="32"/>
        <end position="70"/>
    </location>
</feature>
<evidence type="ECO:0000256" key="1">
    <source>
        <dbReference type="ARBA" id="ARBA00022723"/>
    </source>
</evidence>
<organism evidence="7 8">
    <name type="scientific">[Candida] railenensis</name>
    <dbReference type="NCBI Taxonomy" id="45579"/>
    <lineage>
        <taxon>Eukaryota</taxon>
        <taxon>Fungi</taxon>
        <taxon>Dikarya</taxon>
        <taxon>Ascomycota</taxon>
        <taxon>Saccharomycotina</taxon>
        <taxon>Pichiomycetes</taxon>
        <taxon>Debaryomycetaceae</taxon>
        <taxon>Kurtzmaniella</taxon>
    </lineage>
</organism>
<keyword evidence="3" id="KW-0862">Zinc</keyword>
<dbReference type="InterPro" id="IPR013083">
    <property type="entry name" value="Znf_RING/FYVE/PHD"/>
</dbReference>
<dbReference type="OrthoDB" id="6105938at2759"/>
<accession>A0A9P0QRT1</accession>
<dbReference type="SUPFAM" id="SSF57850">
    <property type="entry name" value="RING/U-box"/>
    <property type="match status" value="1"/>
</dbReference>
<dbReference type="GO" id="GO:0008270">
    <property type="term" value="F:zinc ion binding"/>
    <property type="evidence" value="ECO:0007669"/>
    <property type="project" value="UniProtKB-KW"/>
</dbReference>
<dbReference type="InterPro" id="IPR017907">
    <property type="entry name" value="Znf_RING_CS"/>
</dbReference>
<keyword evidence="1" id="KW-0479">Metal-binding</keyword>
<dbReference type="EMBL" id="CAKXYY010000012">
    <property type="protein sequence ID" value="CAH2353793.1"/>
    <property type="molecule type" value="Genomic_DNA"/>
</dbReference>
<dbReference type="PROSITE" id="PS50089">
    <property type="entry name" value="ZF_RING_2"/>
    <property type="match status" value="1"/>
</dbReference>
<evidence type="ECO:0000256" key="3">
    <source>
        <dbReference type="ARBA" id="ARBA00022833"/>
    </source>
</evidence>
<keyword evidence="8" id="KW-1185">Reference proteome</keyword>
<evidence type="ECO:0000313" key="7">
    <source>
        <dbReference type="EMBL" id="CAH2353793.1"/>
    </source>
</evidence>
<proteinExistence type="predicted"/>
<evidence type="ECO:0000256" key="4">
    <source>
        <dbReference type="PROSITE-ProRule" id="PRU00175"/>
    </source>
</evidence>
<evidence type="ECO:0000259" key="6">
    <source>
        <dbReference type="PROSITE" id="PS50089"/>
    </source>
</evidence>
<feature type="compositionally biased region" description="Acidic residues" evidence="5">
    <location>
        <begin position="251"/>
        <end position="264"/>
    </location>
</feature>